<dbReference type="GO" id="GO:0008235">
    <property type="term" value="F:metalloexopeptidase activity"/>
    <property type="evidence" value="ECO:0007669"/>
    <property type="project" value="InterPro"/>
</dbReference>
<dbReference type="OrthoDB" id="2214at2759"/>
<evidence type="ECO:0000256" key="6">
    <source>
        <dbReference type="ARBA" id="ARBA00022801"/>
    </source>
</evidence>
<dbReference type="SUPFAM" id="SSF53187">
    <property type="entry name" value="Zn-dependent exopeptidases"/>
    <property type="match status" value="1"/>
</dbReference>
<dbReference type="AlphaFoldDB" id="A0A1L0B0Q2"/>
<evidence type="ECO:0000256" key="4">
    <source>
        <dbReference type="ARBA" id="ARBA00022723"/>
    </source>
</evidence>
<dbReference type="EC" id="3.4.-.-" evidence="9"/>
<evidence type="ECO:0000256" key="3">
    <source>
        <dbReference type="ARBA" id="ARBA00022670"/>
    </source>
</evidence>
<accession>A0A1L0B0Q2</accession>
<keyword evidence="5 9" id="KW-0732">Signal</keyword>
<dbReference type="PANTHER" id="PTHR12147:SF56">
    <property type="entry name" value="AMINOPEPTIDASE YDR415C-RELATED"/>
    <property type="match status" value="1"/>
</dbReference>
<feature type="chain" id="PRO_5011817377" description="Peptide hydrolase" evidence="9">
    <location>
        <begin position="23"/>
        <end position="436"/>
    </location>
</feature>
<evidence type="ECO:0000256" key="1">
    <source>
        <dbReference type="ARBA" id="ARBA00001947"/>
    </source>
</evidence>
<organism evidence="11 12">
    <name type="scientific">Hanseniaspora guilliermondii</name>
    <dbReference type="NCBI Taxonomy" id="56406"/>
    <lineage>
        <taxon>Eukaryota</taxon>
        <taxon>Fungi</taxon>
        <taxon>Dikarya</taxon>
        <taxon>Ascomycota</taxon>
        <taxon>Saccharomycotina</taxon>
        <taxon>Saccharomycetes</taxon>
        <taxon>Saccharomycodales</taxon>
        <taxon>Saccharomycodaceae</taxon>
        <taxon>Hanseniaspora</taxon>
    </lineage>
</organism>
<proteinExistence type="inferred from homology"/>
<evidence type="ECO:0000313" key="12">
    <source>
        <dbReference type="Proteomes" id="UP000183365"/>
    </source>
</evidence>
<gene>
    <name evidence="11" type="ORF">HGUI_02184</name>
</gene>
<name>A0A1L0B0Q2_9ASCO</name>
<evidence type="ECO:0000256" key="7">
    <source>
        <dbReference type="ARBA" id="ARBA00022833"/>
    </source>
</evidence>
<reference evidence="12" key="1">
    <citation type="submission" date="2016-11" db="EMBL/GenBank/DDBJ databases">
        <authorList>
            <person name="Guldener U."/>
        </authorList>
    </citation>
    <scope>NUCLEOTIDE SEQUENCE [LARGE SCALE GENOMIC DNA]</scope>
</reference>
<dbReference type="GO" id="GO:0046872">
    <property type="term" value="F:metal ion binding"/>
    <property type="evidence" value="ECO:0007669"/>
    <property type="project" value="UniProtKB-KW"/>
</dbReference>
<evidence type="ECO:0000256" key="9">
    <source>
        <dbReference type="RuleBase" id="RU361240"/>
    </source>
</evidence>
<keyword evidence="12" id="KW-1185">Reference proteome</keyword>
<evidence type="ECO:0000256" key="2">
    <source>
        <dbReference type="ARBA" id="ARBA00022438"/>
    </source>
</evidence>
<feature type="domain" description="Peptidase M28" evidence="10">
    <location>
        <begin position="212"/>
        <end position="420"/>
    </location>
</feature>
<dbReference type="GO" id="GO:0006508">
    <property type="term" value="P:proteolysis"/>
    <property type="evidence" value="ECO:0007669"/>
    <property type="project" value="UniProtKB-KW"/>
</dbReference>
<keyword evidence="2" id="KW-0031">Aminopeptidase</keyword>
<dbReference type="VEuPathDB" id="FungiDB:HGUI_02184"/>
<keyword evidence="4 9" id="KW-0479">Metal-binding</keyword>
<comment type="similarity">
    <text evidence="8">Belongs to the peptidase M28 family. M28E subfamily.</text>
</comment>
<dbReference type="Pfam" id="PF04389">
    <property type="entry name" value="Peptidase_M28"/>
    <property type="match status" value="1"/>
</dbReference>
<evidence type="ECO:0000256" key="8">
    <source>
        <dbReference type="ARBA" id="ARBA00043962"/>
    </source>
</evidence>
<comment type="cofactor">
    <cofactor evidence="1">
        <name>Zn(2+)</name>
        <dbReference type="ChEBI" id="CHEBI:29105"/>
    </cofactor>
</comment>
<dbReference type="Proteomes" id="UP000183365">
    <property type="component" value="Unassembled WGS sequence"/>
</dbReference>
<evidence type="ECO:0000313" key="11">
    <source>
        <dbReference type="EMBL" id="SGZ39984.1"/>
    </source>
</evidence>
<protein>
    <recommendedName>
        <fullName evidence="9">Peptide hydrolase</fullName>
        <ecNumber evidence="9">3.4.-.-</ecNumber>
    </recommendedName>
</protein>
<dbReference type="InterPro" id="IPR045175">
    <property type="entry name" value="M28_fam"/>
</dbReference>
<dbReference type="Gene3D" id="3.40.630.10">
    <property type="entry name" value="Zn peptidases"/>
    <property type="match status" value="1"/>
</dbReference>
<keyword evidence="6 9" id="KW-0378">Hydrolase</keyword>
<dbReference type="PANTHER" id="PTHR12147">
    <property type="entry name" value="METALLOPEPTIDASE M28 FAMILY MEMBER"/>
    <property type="match status" value="1"/>
</dbReference>
<evidence type="ECO:0000259" key="10">
    <source>
        <dbReference type="Pfam" id="PF04389"/>
    </source>
</evidence>
<dbReference type="EMBL" id="FQNF01000036">
    <property type="protein sequence ID" value="SGZ39984.1"/>
    <property type="molecule type" value="Genomic_DNA"/>
</dbReference>
<dbReference type="InterPro" id="IPR007484">
    <property type="entry name" value="Peptidase_M28"/>
</dbReference>
<keyword evidence="3 9" id="KW-0645">Protease</keyword>
<evidence type="ECO:0000256" key="5">
    <source>
        <dbReference type="ARBA" id="ARBA00022729"/>
    </source>
</evidence>
<sequence>MFDLSVTNLARFIFLFVLCVGGERLLEIQPNEYIIVKDDNEKFKLSLKGLKYLDVSENVDISSTNLLKRSESHHLEKHTTKFWDKYQVFSFQDLMFDDSVLITLENTNLIEHDKGVRVNLPLELSSREHFEIIMATIDEQQLIKDMHVFIEHFTMFYNRFYKSDYGVQASNWIYEQLDFLKTQAVDMIEDFDAEEMISVLKVKHQSFPQETVMLKIKGSASQDTNRPVIIGSHIDSINLLFPYLLRAPGVDDNATGTCINYLILKTYLEALVSEAIDWPGNDIEFHFYAGEEGGLLGSLDVFKNYKENQKAIMSVLVLDQIGHPDKNREMGLMTDFVSPDMVDFLELLIKAYTSIDDNNHVRYIKDKCGYGCSDHASAYKHGFPSGMLSESSLKNDNKFTHSAFDTIDRIDFKWLIHYYRIGVSYLLELSNHKANL</sequence>
<feature type="signal peptide" evidence="9">
    <location>
        <begin position="1"/>
        <end position="22"/>
    </location>
</feature>
<keyword evidence="7 9" id="KW-0862">Zinc</keyword>
<dbReference type="GO" id="GO:0004177">
    <property type="term" value="F:aminopeptidase activity"/>
    <property type="evidence" value="ECO:0007669"/>
    <property type="project" value="UniProtKB-KW"/>
</dbReference>